<feature type="compositionally biased region" description="Polar residues" evidence="1">
    <location>
        <begin position="42"/>
        <end position="56"/>
    </location>
</feature>
<organism evidence="2 3">
    <name type="scientific">Oryzias melastigma</name>
    <name type="common">Marine medaka</name>
    <dbReference type="NCBI Taxonomy" id="30732"/>
    <lineage>
        <taxon>Eukaryota</taxon>
        <taxon>Metazoa</taxon>
        <taxon>Chordata</taxon>
        <taxon>Craniata</taxon>
        <taxon>Vertebrata</taxon>
        <taxon>Euteleostomi</taxon>
        <taxon>Actinopterygii</taxon>
        <taxon>Neopterygii</taxon>
        <taxon>Teleostei</taxon>
        <taxon>Neoteleostei</taxon>
        <taxon>Acanthomorphata</taxon>
        <taxon>Ovalentaria</taxon>
        <taxon>Atherinomorphae</taxon>
        <taxon>Beloniformes</taxon>
        <taxon>Adrianichthyidae</taxon>
        <taxon>Oryziinae</taxon>
        <taxon>Oryzias</taxon>
    </lineage>
</organism>
<evidence type="ECO:0000256" key="1">
    <source>
        <dbReference type="SAM" id="MobiDB-lite"/>
    </source>
</evidence>
<proteinExistence type="predicted"/>
<feature type="region of interest" description="Disordered" evidence="1">
    <location>
        <begin position="25"/>
        <end position="69"/>
    </location>
</feature>
<comment type="caution">
    <text evidence="2">The sequence shown here is derived from an EMBL/GenBank/DDBJ whole genome shotgun (WGS) entry which is preliminary data.</text>
</comment>
<dbReference type="EMBL" id="WKFB01000661">
    <property type="protein sequence ID" value="KAF6718988.1"/>
    <property type="molecule type" value="Genomic_DNA"/>
</dbReference>
<reference evidence="2" key="1">
    <citation type="journal article" name="BMC Genomics">
        <title>Long-read sequencing and de novo genome assembly of marine medaka (Oryzias melastigma).</title>
        <authorList>
            <person name="Liang P."/>
            <person name="Saqib H.S.A."/>
            <person name="Ni X."/>
            <person name="Shen Y."/>
        </authorList>
    </citation>
    <scope>NUCLEOTIDE SEQUENCE</scope>
    <source>
        <strain evidence="2">Bigg-433</strain>
    </source>
</reference>
<protein>
    <submittedName>
        <fullName evidence="2">Uncharacterized protein</fullName>
    </submittedName>
</protein>
<dbReference type="Proteomes" id="UP000646548">
    <property type="component" value="Unassembled WGS sequence"/>
</dbReference>
<evidence type="ECO:0000313" key="2">
    <source>
        <dbReference type="EMBL" id="KAF6718988.1"/>
    </source>
</evidence>
<accession>A0A834C0V0</accession>
<name>A0A834C0V0_ORYME</name>
<gene>
    <name evidence="2" type="ORF">FQA47_015079</name>
</gene>
<feature type="region of interest" description="Disordered" evidence="1">
    <location>
        <begin position="83"/>
        <end position="102"/>
    </location>
</feature>
<evidence type="ECO:0000313" key="3">
    <source>
        <dbReference type="Proteomes" id="UP000646548"/>
    </source>
</evidence>
<sequence length="102" mass="11370">MATRNTALRRPLLLMTFSAFLQQEDQHKQTWRTACGKPRPPQQSFEKSVSTKQEPNVPQEKADECSAPETVFHRRVVQVIRKAPGVPSMSGSPRQGALRGAA</sequence>
<dbReference type="AlphaFoldDB" id="A0A834C0V0"/>